<dbReference type="RefSeq" id="WP_147145958.1">
    <property type="nucleotide sequence ID" value="NZ_BKAJ01000008.1"/>
</dbReference>
<dbReference type="EMBL" id="BKAJ01000008">
    <property type="protein sequence ID" value="GEP53374.1"/>
    <property type="molecule type" value="Genomic_DNA"/>
</dbReference>
<feature type="transmembrane region" description="Helical" evidence="4">
    <location>
        <begin position="273"/>
        <end position="292"/>
    </location>
</feature>
<dbReference type="Proteomes" id="UP000321058">
    <property type="component" value="Unassembled WGS sequence"/>
</dbReference>
<evidence type="ECO:0000256" key="2">
    <source>
        <dbReference type="ARBA" id="ARBA00022989"/>
    </source>
</evidence>
<keyword evidence="2 4" id="KW-1133">Transmembrane helix</keyword>
<reference evidence="6 7" key="1">
    <citation type="submission" date="2019-07" db="EMBL/GenBank/DDBJ databases">
        <title>Whole genome shotgun sequence of Reyranella soli NBRC 108950.</title>
        <authorList>
            <person name="Hosoyama A."/>
            <person name="Uohara A."/>
            <person name="Ohji S."/>
            <person name="Ichikawa N."/>
        </authorList>
    </citation>
    <scope>NUCLEOTIDE SEQUENCE [LARGE SCALE GENOMIC DNA]</scope>
    <source>
        <strain evidence="6 7">NBRC 108950</strain>
    </source>
</reference>
<feature type="transmembrane region" description="Helical" evidence="4">
    <location>
        <begin position="299"/>
        <end position="317"/>
    </location>
</feature>
<feature type="transmembrane region" description="Helical" evidence="4">
    <location>
        <begin position="366"/>
        <end position="384"/>
    </location>
</feature>
<keyword evidence="7" id="KW-1185">Reference proteome</keyword>
<accession>A0A512N307</accession>
<keyword evidence="3 4" id="KW-0472">Membrane</keyword>
<feature type="transmembrane region" description="Helical" evidence="4">
    <location>
        <begin position="45"/>
        <end position="66"/>
    </location>
</feature>
<feature type="transmembrane region" description="Helical" evidence="4">
    <location>
        <begin position="78"/>
        <end position="106"/>
    </location>
</feature>
<feature type="transmembrane region" description="Helical" evidence="4">
    <location>
        <begin position="211"/>
        <end position="235"/>
    </location>
</feature>
<feature type="transmembrane region" description="Helical" evidence="4">
    <location>
        <begin position="156"/>
        <end position="176"/>
    </location>
</feature>
<dbReference type="InterPro" id="IPR011701">
    <property type="entry name" value="MFS"/>
</dbReference>
<comment type="caution">
    <text evidence="6">The sequence shown here is derived from an EMBL/GenBank/DDBJ whole genome shotgun (WGS) entry which is preliminary data.</text>
</comment>
<dbReference type="InterPro" id="IPR052952">
    <property type="entry name" value="MFS-Transporter"/>
</dbReference>
<feature type="transmembrane region" description="Helical" evidence="4">
    <location>
        <begin position="337"/>
        <end position="359"/>
    </location>
</feature>
<dbReference type="PANTHER" id="PTHR23527">
    <property type="entry name" value="BLL3282 PROTEIN"/>
    <property type="match status" value="1"/>
</dbReference>
<evidence type="ECO:0000313" key="7">
    <source>
        <dbReference type="Proteomes" id="UP000321058"/>
    </source>
</evidence>
<sequence>MNRAIVPVASMLAIQAMISVCVLALGVMMPAVAKDLAIDPKLVGIFTAIIYVVAAVLALFAAGPIVRLGAVRVCQFALLMAAIGLAFNALALVATTVIAVIFIGAAQGPINPASAHVLAQRVPREWFGIVFSIKQTGVPIGFALAGIIFPFLMGHFGWRGASLVAAAMAVVAILVVELLRSRIDVVVASGRPSAGIWRSVRFVLGHAQLRVLGWSALVFVIAQHTFTFYLVTYLYEHCGLSIARAGLLLALSQLAGTAMRLVSGAVGDRVPRMLVLGWTGLGMTAGCVAIGLIQADTPFWLITLVVIGYGSVVISWNGTSQAEFAHLSPPGETAAVAAVQTSLAFSGAVFGPPLFALIASTVSYRAAFFAVAACVLASAVWQLVAARAPASPPR</sequence>
<dbReference type="Gene3D" id="1.20.1250.20">
    <property type="entry name" value="MFS general substrate transporter like domains"/>
    <property type="match status" value="2"/>
</dbReference>
<evidence type="ECO:0000313" key="6">
    <source>
        <dbReference type="EMBL" id="GEP53374.1"/>
    </source>
</evidence>
<dbReference type="PROSITE" id="PS50850">
    <property type="entry name" value="MFS"/>
    <property type="match status" value="1"/>
</dbReference>
<dbReference type="AlphaFoldDB" id="A0A512N307"/>
<proteinExistence type="predicted"/>
<dbReference type="InterPro" id="IPR036259">
    <property type="entry name" value="MFS_trans_sf"/>
</dbReference>
<feature type="transmembrane region" description="Helical" evidence="4">
    <location>
        <begin position="12"/>
        <end position="33"/>
    </location>
</feature>
<feature type="transmembrane region" description="Helical" evidence="4">
    <location>
        <begin position="126"/>
        <end position="149"/>
    </location>
</feature>
<evidence type="ECO:0000256" key="1">
    <source>
        <dbReference type="ARBA" id="ARBA00022692"/>
    </source>
</evidence>
<dbReference type="PANTHER" id="PTHR23527:SF1">
    <property type="entry name" value="BLL3282 PROTEIN"/>
    <property type="match status" value="1"/>
</dbReference>
<dbReference type="Pfam" id="PF07690">
    <property type="entry name" value="MFS_1"/>
    <property type="match status" value="1"/>
</dbReference>
<feature type="domain" description="Major facilitator superfamily (MFS) profile" evidence="5">
    <location>
        <begin position="1"/>
        <end position="390"/>
    </location>
</feature>
<dbReference type="GO" id="GO:0022857">
    <property type="term" value="F:transmembrane transporter activity"/>
    <property type="evidence" value="ECO:0007669"/>
    <property type="project" value="InterPro"/>
</dbReference>
<protein>
    <submittedName>
        <fullName evidence="6">Cyanate transporter</fullName>
    </submittedName>
</protein>
<dbReference type="InterPro" id="IPR020846">
    <property type="entry name" value="MFS_dom"/>
</dbReference>
<keyword evidence="1 4" id="KW-0812">Transmembrane</keyword>
<dbReference type="OrthoDB" id="7488909at2"/>
<organism evidence="6 7">
    <name type="scientific">Reyranella soli</name>
    <dbReference type="NCBI Taxonomy" id="1230389"/>
    <lineage>
        <taxon>Bacteria</taxon>
        <taxon>Pseudomonadati</taxon>
        <taxon>Pseudomonadota</taxon>
        <taxon>Alphaproteobacteria</taxon>
        <taxon>Hyphomicrobiales</taxon>
        <taxon>Reyranellaceae</taxon>
        <taxon>Reyranella</taxon>
    </lineage>
</organism>
<name>A0A512N307_9HYPH</name>
<gene>
    <name evidence="6" type="ORF">RSO01_05400</name>
</gene>
<feature type="transmembrane region" description="Helical" evidence="4">
    <location>
        <begin position="247"/>
        <end position="267"/>
    </location>
</feature>
<evidence type="ECO:0000256" key="3">
    <source>
        <dbReference type="ARBA" id="ARBA00023136"/>
    </source>
</evidence>
<evidence type="ECO:0000259" key="5">
    <source>
        <dbReference type="PROSITE" id="PS50850"/>
    </source>
</evidence>
<dbReference type="SUPFAM" id="SSF103473">
    <property type="entry name" value="MFS general substrate transporter"/>
    <property type="match status" value="1"/>
</dbReference>
<evidence type="ECO:0000256" key="4">
    <source>
        <dbReference type="SAM" id="Phobius"/>
    </source>
</evidence>